<dbReference type="Gene3D" id="3.40.50.1110">
    <property type="entry name" value="SGNH hydrolase"/>
    <property type="match status" value="1"/>
</dbReference>
<dbReference type="Proteomes" id="UP000658278">
    <property type="component" value="Unassembled WGS sequence"/>
</dbReference>
<keyword evidence="2" id="KW-0732">Signal</keyword>
<dbReference type="PANTHER" id="PTHR31988:SF19">
    <property type="entry name" value="9-O-ACETYL-N-ACETYLNEURAMINIC ACID DEACETYLASE-RELATED"/>
    <property type="match status" value="1"/>
</dbReference>
<dbReference type="AlphaFoldDB" id="A0A934RH95"/>
<evidence type="ECO:0000313" key="4">
    <source>
        <dbReference type="EMBL" id="MBK1828501.1"/>
    </source>
</evidence>
<feature type="chain" id="PRO_5037182534" description="Sialate O-acetylesterase domain-containing protein" evidence="2">
    <location>
        <begin position="20"/>
        <end position="309"/>
    </location>
</feature>
<dbReference type="GO" id="GO:0016788">
    <property type="term" value="F:hydrolase activity, acting on ester bonds"/>
    <property type="evidence" value="ECO:0007669"/>
    <property type="project" value="UniProtKB-ARBA"/>
</dbReference>
<gene>
    <name evidence="4" type="ORF">JIN81_15820</name>
</gene>
<protein>
    <recommendedName>
        <fullName evidence="3">Sialate O-acetylesterase domain-containing protein</fullName>
    </recommendedName>
</protein>
<dbReference type="InterPro" id="IPR036514">
    <property type="entry name" value="SGNH_hydro_sf"/>
</dbReference>
<dbReference type="PANTHER" id="PTHR31988">
    <property type="entry name" value="ESTERASE, PUTATIVE (DUF303)-RELATED"/>
    <property type="match status" value="1"/>
</dbReference>
<evidence type="ECO:0000256" key="2">
    <source>
        <dbReference type="SAM" id="SignalP"/>
    </source>
</evidence>
<organism evidence="4 5">
    <name type="scientific">Haloferula rosea</name>
    <dbReference type="NCBI Taxonomy" id="490093"/>
    <lineage>
        <taxon>Bacteria</taxon>
        <taxon>Pseudomonadati</taxon>
        <taxon>Verrucomicrobiota</taxon>
        <taxon>Verrucomicrobiia</taxon>
        <taxon>Verrucomicrobiales</taxon>
        <taxon>Verrucomicrobiaceae</taxon>
        <taxon>Haloferula</taxon>
    </lineage>
</organism>
<sequence length="309" mass="34021">MKKLLLLASLLLPLANASAAAKGVLHIVLVGGQSNAVGQDSSKSLPSSLRKPQEDIPFYYAVVPHKGGAMHEPVYTTLRPGASHVEDGVGPEISFGKEVASYYDGKVSNDRVAIIKFARGGTNLYSQWKAGGDATTEGDGSVYRNFQKVIGQGLEALKNDPALKEYEHRIEAMLWVQGEADLSHDRAKDYAANLEAFINDVRLTYGKDLRFYFSRISSSQTIYTDSKDPKLVANYELIRKQQAEVSESVKGATMVDIDGRKFSMLEQAHYRPYLLHFDAKGTMAIGEAFAKAYLKDVEARKWSNPAPQP</sequence>
<evidence type="ECO:0000313" key="5">
    <source>
        <dbReference type="Proteomes" id="UP000658278"/>
    </source>
</evidence>
<dbReference type="InterPro" id="IPR052940">
    <property type="entry name" value="Carb_Esterase_6"/>
</dbReference>
<dbReference type="InterPro" id="IPR005181">
    <property type="entry name" value="SASA"/>
</dbReference>
<keyword evidence="5" id="KW-1185">Reference proteome</keyword>
<name>A0A934RH95_9BACT</name>
<dbReference type="RefSeq" id="WP_200282087.1">
    <property type="nucleotide sequence ID" value="NZ_JAENII010000014.1"/>
</dbReference>
<feature type="domain" description="Sialate O-acetylesterase" evidence="3">
    <location>
        <begin position="25"/>
        <end position="295"/>
    </location>
</feature>
<reference evidence="4" key="1">
    <citation type="submission" date="2021-01" db="EMBL/GenBank/DDBJ databases">
        <title>Modified the classification status of verrucomicrobia.</title>
        <authorList>
            <person name="Feng X."/>
        </authorList>
    </citation>
    <scope>NUCLEOTIDE SEQUENCE</scope>
    <source>
        <strain evidence="4">KCTC 22201</strain>
    </source>
</reference>
<keyword evidence="1" id="KW-0378">Hydrolase</keyword>
<dbReference type="SUPFAM" id="SSF52266">
    <property type="entry name" value="SGNH hydrolase"/>
    <property type="match status" value="1"/>
</dbReference>
<evidence type="ECO:0000256" key="1">
    <source>
        <dbReference type="ARBA" id="ARBA00022801"/>
    </source>
</evidence>
<evidence type="ECO:0000259" key="3">
    <source>
        <dbReference type="Pfam" id="PF03629"/>
    </source>
</evidence>
<dbReference type="Pfam" id="PF03629">
    <property type="entry name" value="SASA"/>
    <property type="match status" value="1"/>
</dbReference>
<feature type="signal peptide" evidence="2">
    <location>
        <begin position="1"/>
        <end position="19"/>
    </location>
</feature>
<accession>A0A934RH95</accession>
<dbReference type="EMBL" id="JAENII010000014">
    <property type="protein sequence ID" value="MBK1828501.1"/>
    <property type="molecule type" value="Genomic_DNA"/>
</dbReference>
<proteinExistence type="predicted"/>
<comment type="caution">
    <text evidence="4">The sequence shown here is derived from an EMBL/GenBank/DDBJ whole genome shotgun (WGS) entry which is preliminary data.</text>
</comment>